<dbReference type="RefSeq" id="WP_121979109.1">
    <property type="nucleotide sequence ID" value="NZ_JBHTLH010000004.1"/>
</dbReference>
<dbReference type="Gene3D" id="1.20.144.10">
    <property type="entry name" value="Phosphatidic acid phosphatase type 2/haloperoxidase"/>
    <property type="match status" value="2"/>
</dbReference>
<gene>
    <name evidence="3" type="ORF">ACFQ22_00470</name>
</gene>
<dbReference type="Proteomes" id="UP001597156">
    <property type="component" value="Unassembled WGS sequence"/>
</dbReference>
<feature type="transmembrane region" description="Helical" evidence="1">
    <location>
        <begin position="130"/>
        <end position="151"/>
    </location>
</feature>
<dbReference type="InterPro" id="IPR000326">
    <property type="entry name" value="PAP2/HPO"/>
</dbReference>
<evidence type="ECO:0000313" key="3">
    <source>
        <dbReference type="EMBL" id="MFD1123838.1"/>
    </source>
</evidence>
<comment type="caution">
    <text evidence="3">The sequence shown here is derived from an EMBL/GenBank/DDBJ whole genome shotgun (WGS) entry which is preliminary data.</text>
</comment>
<feature type="transmembrane region" description="Helical" evidence="1">
    <location>
        <begin position="190"/>
        <end position="208"/>
    </location>
</feature>
<evidence type="ECO:0000256" key="1">
    <source>
        <dbReference type="SAM" id="Phobius"/>
    </source>
</evidence>
<feature type="domain" description="Phosphatidic acid phosphatase type 2/haloperoxidase" evidence="2">
    <location>
        <begin position="90"/>
        <end position="201"/>
    </location>
</feature>
<keyword evidence="1" id="KW-0812">Transmembrane</keyword>
<dbReference type="InterPro" id="IPR036938">
    <property type="entry name" value="PAP2/HPO_sf"/>
</dbReference>
<accession>A0ABW3PHY6</accession>
<dbReference type="SMART" id="SM00014">
    <property type="entry name" value="acidPPc"/>
    <property type="match status" value="1"/>
</dbReference>
<feature type="transmembrane region" description="Helical" evidence="1">
    <location>
        <begin position="89"/>
        <end position="110"/>
    </location>
</feature>
<name>A0ABW3PHY6_9LACO</name>
<dbReference type="CDD" id="cd03392">
    <property type="entry name" value="PAP2_like_2"/>
    <property type="match status" value="1"/>
</dbReference>
<evidence type="ECO:0000313" key="4">
    <source>
        <dbReference type="Proteomes" id="UP001597156"/>
    </source>
</evidence>
<proteinExistence type="predicted"/>
<dbReference type="PANTHER" id="PTHR14969:SF13">
    <property type="entry name" value="AT30094P"/>
    <property type="match status" value="1"/>
</dbReference>
<dbReference type="Pfam" id="PF01569">
    <property type="entry name" value="PAP2"/>
    <property type="match status" value="1"/>
</dbReference>
<keyword evidence="4" id="KW-1185">Reference proteome</keyword>
<dbReference type="EMBL" id="JBHTLH010000004">
    <property type="protein sequence ID" value="MFD1123838.1"/>
    <property type="molecule type" value="Genomic_DNA"/>
</dbReference>
<feature type="transmembrane region" description="Helical" evidence="1">
    <location>
        <begin position="158"/>
        <end position="178"/>
    </location>
</feature>
<sequence length="212" mass="23183">MIRLRQPKFFLGSISLITFLIFLTGVLLHADWISTFDHQIGQLVRNEATPQLTVLAIHFTKLVNVVPVISFTIGVTLILALVGKLRAAAFLMINSLGLAGPINTLVKHLVNRPRPLLHHLVMVHSTSFPSGHSMSAMMIGGSLILIANRLLKKKSSRFIFGLLVGLLIGLVGLSRIYVGVHFASDVVGGWSLGLFLLLLSQFIFNRFLGGLL</sequence>
<keyword evidence="1" id="KW-1133">Transmembrane helix</keyword>
<keyword evidence="1" id="KW-0472">Membrane</keyword>
<feature type="transmembrane region" description="Helical" evidence="1">
    <location>
        <begin position="9"/>
        <end position="28"/>
    </location>
</feature>
<reference evidence="4" key="1">
    <citation type="journal article" date="2019" name="Int. J. Syst. Evol. Microbiol.">
        <title>The Global Catalogue of Microorganisms (GCM) 10K type strain sequencing project: providing services to taxonomists for standard genome sequencing and annotation.</title>
        <authorList>
            <consortium name="The Broad Institute Genomics Platform"/>
            <consortium name="The Broad Institute Genome Sequencing Center for Infectious Disease"/>
            <person name="Wu L."/>
            <person name="Ma J."/>
        </authorList>
    </citation>
    <scope>NUCLEOTIDE SEQUENCE [LARGE SCALE GENOMIC DNA]</scope>
    <source>
        <strain evidence="4">CCUG 71848</strain>
    </source>
</reference>
<dbReference type="SUPFAM" id="SSF48317">
    <property type="entry name" value="Acid phosphatase/Vanadium-dependent haloperoxidase"/>
    <property type="match status" value="1"/>
</dbReference>
<organism evidence="3 4">
    <name type="scientific">Lentilactobacillus raoultii</name>
    <dbReference type="NCBI Taxonomy" id="1987503"/>
    <lineage>
        <taxon>Bacteria</taxon>
        <taxon>Bacillati</taxon>
        <taxon>Bacillota</taxon>
        <taxon>Bacilli</taxon>
        <taxon>Lactobacillales</taxon>
        <taxon>Lactobacillaceae</taxon>
        <taxon>Lentilactobacillus</taxon>
    </lineage>
</organism>
<protein>
    <submittedName>
        <fullName evidence="3">Phosphatase PAP2 family protein</fullName>
    </submittedName>
</protein>
<feature type="transmembrane region" description="Helical" evidence="1">
    <location>
        <begin position="62"/>
        <end position="82"/>
    </location>
</feature>
<evidence type="ECO:0000259" key="2">
    <source>
        <dbReference type="SMART" id="SM00014"/>
    </source>
</evidence>
<dbReference type="PANTHER" id="PTHR14969">
    <property type="entry name" value="SPHINGOSINE-1-PHOSPHATE PHOSPHOHYDROLASE"/>
    <property type="match status" value="1"/>
</dbReference>